<dbReference type="Proteomes" id="UP000323274">
    <property type="component" value="Unassembled WGS sequence"/>
</dbReference>
<keyword evidence="1" id="KW-0472">Membrane</keyword>
<comment type="caution">
    <text evidence="2">The sequence shown here is derived from an EMBL/GenBank/DDBJ whole genome shotgun (WGS) entry which is preliminary data.</text>
</comment>
<gene>
    <name evidence="2" type="ORF">LCIT_14810</name>
</gene>
<keyword evidence="1" id="KW-1133">Transmembrane helix</keyword>
<name>A0A5A5U1H8_LEUCI</name>
<keyword evidence="1" id="KW-0812">Transmembrane</keyword>
<evidence type="ECO:0000313" key="2">
    <source>
        <dbReference type="EMBL" id="GDZ84239.1"/>
    </source>
</evidence>
<evidence type="ECO:0000313" key="3">
    <source>
        <dbReference type="Proteomes" id="UP000323274"/>
    </source>
</evidence>
<accession>A0A5A5U1H8</accession>
<feature type="transmembrane region" description="Helical" evidence="1">
    <location>
        <begin position="121"/>
        <end position="141"/>
    </location>
</feature>
<protein>
    <submittedName>
        <fullName evidence="2">Uncharacterized protein</fullName>
    </submittedName>
</protein>
<feature type="transmembrane region" description="Helical" evidence="1">
    <location>
        <begin position="26"/>
        <end position="43"/>
    </location>
</feature>
<sequence length="150" mass="17150">MNYSKTDRWGRDELQVLKTGYIDTRGLYIAIGSVVILAVVSLLDMQWATTDAQMVFIFYILLIHQAVEQNLQLTDTYFLKLKRETQVALAMFTEIIGLGLVFLFLTSGYTVKQQLAFNDMLLLMNAVFLVIYGVIIGFVIYREAKFGNDK</sequence>
<dbReference type="EMBL" id="BJJW01000009">
    <property type="protein sequence ID" value="GDZ84239.1"/>
    <property type="molecule type" value="Genomic_DNA"/>
</dbReference>
<feature type="transmembrane region" description="Helical" evidence="1">
    <location>
        <begin position="87"/>
        <end position="109"/>
    </location>
</feature>
<evidence type="ECO:0000256" key="1">
    <source>
        <dbReference type="SAM" id="Phobius"/>
    </source>
</evidence>
<reference evidence="2 3" key="1">
    <citation type="submission" date="2019-04" db="EMBL/GenBank/DDBJ databases">
        <title>A pseudo-fructophilic Leuconostoc citreum strain F192-5 isolated from peel of satsuma mandarin: the first report for isolation and characterization of strain-dependent fructophilic-like characteristics.</title>
        <authorList>
            <person name="Maeno S."/>
            <person name="Tanizawa Y."/>
            <person name="Kajikawa A."/>
            <person name="Kanesaki Y."/>
            <person name="Kubota E."/>
            <person name="Arita M."/>
            <person name="Leon D."/>
            <person name="Endo A."/>
        </authorList>
    </citation>
    <scope>NUCLEOTIDE SEQUENCE [LARGE SCALE GENOMIC DNA]</scope>
    <source>
        <strain evidence="2 3">F192-5</strain>
    </source>
</reference>
<dbReference type="AlphaFoldDB" id="A0A5A5U1H8"/>
<organism evidence="2 3">
    <name type="scientific">Leuconostoc citreum</name>
    <dbReference type="NCBI Taxonomy" id="33964"/>
    <lineage>
        <taxon>Bacteria</taxon>
        <taxon>Bacillati</taxon>
        <taxon>Bacillota</taxon>
        <taxon>Bacilli</taxon>
        <taxon>Lactobacillales</taxon>
        <taxon>Lactobacillaceae</taxon>
        <taxon>Leuconostoc</taxon>
    </lineage>
</organism>
<dbReference type="RefSeq" id="WP_149334586.1">
    <property type="nucleotide sequence ID" value="NZ_BJJW01000009.1"/>
</dbReference>
<proteinExistence type="predicted"/>